<evidence type="ECO:0000313" key="2">
    <source>
        <dbReference type="EMBL" id="KOY50611.1"/>
    </source>
</evidence>
<sequence length="313" mass="35647">MAVITSTFTSLGDEEIFYYRWQPKEEKNIKGIVQISHGVGEHAARYKSIAKALKKQGYEVYANDHRVHGKSVKSNAHLGFYDGNDYFSDAIYDMRKLTEIIKEEHPNKKIILFGHSMGSLLSRAYVTKYGNELDALILSGTASFMKGIGTFGLISAKIFTKINGKHRSNEILKNIFFNQFNKEFKPNRTKVDWISSDQKQVDKFEADPLRVEDFSLSVFLDILKGSKEINEMATFINTPKELPIYIFSGDKDPVGEMGKGVKKVAKNYKKSGIKDLTLKIYKGGRHEMLNEVNRKEVQQDLLNWLNSKIAAKN</sequence>
<reference evidence="3 5" key="2">
    <citation type="submission" date="2016-10" db="EMBL/GenBank/DDBJ databases">
        <authorList>
            <person name="Varghese N."/>
            <person name="Submissions S."/>
        </authorList>
    </citation>
    <scope>NUCLEOTIDE SEQUENCE [LARGE SCALE GENOMIC DNA]</scope>
    <source>
        <strain evidence="3 5">DSW-5</strain>
    </source>
</reference>
<dbReference type="InterPro" id="IPR051044">
    <property type="entry name" value="MAG_DAG_Lipase"/>
</dbReference>
<dbReference type="EMBL" id="LGBR01000001">
    <property type="protein sequence ID" value="KOY50611.1"/>
    <property type="molecule type" value="Genomic_DNA"/>
</dbReference>
<evidence type="ECO:0000313" key="4">
    <source>
        <dbReference type="Proteomes" id="UP000037716"/>
    </source>
</evidence>
<dbReference type="STRING" id="1300348.I602_171"/>
<name>A0A0M9CDT0_9FLAO</name>
<feature type="domain" description="Serine aminopeptidase S33" evidence="1">
    <location>
        <begin position="28"/>
        <end position="292"/>
    </location>
</feature>
<dbReference type="Pfam" id="PF12146">
    <property type="entry name" value="Hydrolase_4"/>
    <property type="match status" value="1"/>
</dbReference>
<accession>A0A0M9CDT0</accession>
<keyword evidence="2" id="KW-0378">Hydrolase</keyword>
<protein>
    <submittedName>
        <fullName evidence="2">Alpha/beta hydrolase</fullName>
    </submittedName>
    <submittedName>
        <fullName evidence="3">Lysophospholipase, alpha-beta hydrolase superfamily</fullName>
    </submittedName>
</protein>
<dbReference type="Proteomes" id="UP000037716">
    <property type="component" value="Unassembled WGS sequence"/>
</dbReference>
<dbReference type="RefSeq" id="WP_053972890.1">
    <property type="nucleotide sequence ID" value="NZ_FNUE01000002.1"/>
</dbReference>
<organism evidence="2 4">
    <name type="scientific">Polaribacter dokdonensis DSW-5</name>
    <dbReference type="NCBI Taxonomy" id="1300348"/>
    <lineage>
        <taxon>Bacteria</taxon>
        <taxon>Pseudomonadati</taxon>
        <taxon>Bacteroidota</taxon>
        <taxon>Flavobacteriia</taxon>
        <taxon>Flavobacteriales</taxon>
        <taxon>Flavobacteriaceae</taxon>
    </lineage>
</organism>
<evidence type="ECO:0000313" key="5">
    <source>
        <dbReference type="Proteomes" id="UP000183071"/>
    </source>
</evidence>
<dbReference type="SUPFAM" id="SSF53474">
    <property type="entry name" value="alpha/beta-Hydrolases"/>
    <property type="match status" value="1"/>
</dbReference>
<gene>
    <name evidence="2" type="ORF">I602_171</name>
    <name evidence="3" type="ORF">SAMN05444353_2738</name>
</gene>
<dbReference type="Proteomes" id="UP000183071">
    <property type="component" value="Unassembled WGS sequence"/>
</dbReference>
<dbReference type="PANTHER" id="PTHR11614">
    <property type="entry name" value="PHOSPHOLIPASE-RELATED"/>
    <property type="match status" value="1"/>
</dbReference>
<dbReference type="AlphaFoldDB" id="A0A0M9CDT0"/>
<dbReference type="EMBL" id="FNUE01000002">
    <property type="protein sequence ID" value="SEE61551.1"/>
    <property type="molecule type" value="Genomic_DNA"/>
</dbReference>
<evidence type="ECO:0000259" key="1">
    <source>
        <dbReference type="Pfam" id="PF12146"/>
    </source>
</evidence>
<dbReference type="PATRIC" id="fig|1300348.6.peg.173"/>
<dbReference type="GO" id="GO:0016787">
    <property type="term" value="F:hydrolase activity"/>
    <property type="evidence" value="ECO:0007669"/>
    <property type="project" value="UniProtKB-KW"/>
</dbReference>
<reference evidence="2 4" key="1">
    <citation type="submission" date="2015-07" db="EMBL/GenBank/DDBJ databases">
        <title>Genome of Polaribacter dokdonenesis DSW-5, isolated from seawater off Dokdo in Korea.</title>
        <authorList>
            <person name="Yoon K."/>
            <person name="Song J.Y."/>
            <person name="Kim J.F."/>
        </authorList>
    </citation>
    <scope>NUCLEOTIDE SEQUENCE [LARGE SCALE GENOMIC DNA]</scope>
    <source>
        <strain evidence="2 4">DSW-5</strain>
    </source>
</reference>
<dbReference type="Gene3D" id="3.40.50.1820">
    <property type="entry name" value="alpha/beta hydrolase"/>
    <property type="match status" value="1"/>
</dbReference>
<dbReference type="InterPro" id="IPR022742">
    <property type="entry name" value="Hydrolase_4"/>
</dbReference>
<keyword evidence="5" id="KW-1185">Reference proteome</keyword>
<evidence type="ECO:0000313" key="3">
    <source>
        <dbReference type="EMBL" id="SEE61551.1"/>
    </source>
</evidence>
<dbReference type="OrthoDB" id="9780932at2"/>
<comment type="caution">
    <text evidence="2">The sequence shown here is derived from an EMBL/GenBank/DDBJ whole genome shotgun (WGS) entry which is preliminary data.</text>
</comment>
<proteinExistence type="predicted"/>
<dbReference type="InterPro" id="IPR029058">
    <property type="entry name" value="AB_hydrolase_fold"/>
</dbReference>